<gene>
    <name evidence="1" type="ORF">CLG96_00155</name>
</gene>
<evidence type="ECO:0000313" key="2">
    <source>
        <dbReference type="Proteomes" id="UP000244162"/>
    </source>
</evidence>
<protein>
    <recommendedName>
        <fullName evidence="3">HK97 gp10 family phage protein</fullName>
    </recommendedName>
</protein>
<evidence type="ECO:0000313" key="1">
    <source>
        <dbReference type="EMBL" id="PTQ13733.1"/>
    </source>
</evidence>
<reference evidence="1 2" key="1">
    <citation type="submission" date="2017-09" db="EMBL/GenBank/DDBJ databases">
        <title>Sphingomonas panjinensis sp.nov., isolated from oil-contaminated soil.</title>
        <authorList>
            <person name="Wang L."/>
            <person name="Chen L."/>
        </authorList>
    </citation>
    <scope>NUCLEOTIDE SEQUENCE [LARGE SCALE GENOMIC DNA]</scope>
    <source>
        <strain evidence="1 2">FW-11</strain>
    </source>
</reference>
<dbReference type="EMBL" id="NWBU01000003">
    <property type="protein sequence ID" value="PTQ13733.1"/>
    <property type="molecule type" value="Genomic_DNA"/>
</dbReference>
<dbReference type="OrthoDB" id="7428419at2"/>
<comment type="caution">
    <text evidence="1">The sequence shown here is derived from an EMBL/GenBank/DDBJ whole genome shotgun (WGS) entry which is preliminary data.</text>
</comment>
<proteinExistence type="predicted"/>
<dbReference type="Proteomes" id="UP000244162">
    <property type="component" value="Unassembled WGS sequence"/>
</dbReference>
<evidence type="ECO:0008006" key="3">
    <source>
        <dbReference type="Google" id="ProtNLM"/>
    </source>
</evidence>
<keyword evidence="2" id="KW-1185">Reference proteome</keyword>
<accession>A0A2T5G3C8</accession>
<organism evidence="1 2">
    <name type="scientific">Sphingomonas oleivorans</name>
    <dbReference type="NCBI Taxonomy" id="1735121"/>
    <lineage>
        <taxon>Bacteria</taxon>
        <taxon>Pseudomonadati</taxon>
        <taxon>Pseudomonadota</taxon>
        <taxon>Alphaproteobacteria</taxon>
        <taxon>Sphingomonadales</taxon>
        <taxon>Sphingomonadaceae</taxon>
        <taxon>Sphingomonas</taxon>
    </lineage>
</organism>
<dbReference type="AlphaFoldDB" id="A0A2T5G3C8"/>
<dbReference type="RefSeq" id="WP_107965863.1">
    <property type="nucleotide sequence ID" value="NZ_NWBU01000003.1"/>
</dbReference>
<name>A0A2T5G3C8_9SPHN</name>
<sequence length="131" mass="13160">MARIRGAGAHSARLKRLAGPDAVRRIGSAIFAAGKAIRAEAQASVLAGAGSGAPPDVDAGRIAGVIETAQLGPLKVEISSNAPRAADLEFGTSGMAARPYMRPAAERLRSRATAMVRDAVDEIGRGSGGGG</sequence>